<gene>
    <name evidence="11" type="ORF">B0H15DRAFT_923568</name>
</gene>
<evidence type="ECO:0000256" key="6">
    <source>
        <dbReference type="ARBA" id="ARBA00023326"/>
    </source>
</evidence>
<organism evidence="11 12">
    <name type="scientific">Mycena belliarum</name>
    <dbReference type="NCBI Taxonomy" id="1033014"/>
    <lineage>
        <taxon>Eukaryota</taxon>
        <taxon>Fungi</taxon>
        <taxon>Dikarya</taxon>
        <taxon>Basidiomycota</taxon>
        <taxon>Agaricomycotina</taxon>
        <taxon>Agaricomycetes</taxon>
        <taxon>Agaricomycetidae</taxon>
        <taxon>Agaricales</taxon>
        <taxon>Marasmiineae</taxon>
        <taxon>Mycenaceae</taxon>
        <taxon>Mycena</taxon>
    </lineage>
</organism>
<dbReference type="PROSITE" id="PS01095">
    <property type="entry name" value="GH18_1"/>
    <property type="match status" value="1"/>
</dbReference>
<evidence type="ECO:0000256" key="1">
    <source>
        <dbReference type="ARBA" id="ARBA00000822"/>
    </source>
</evidence>
<dbReference type="Proteomes" id="UP001222325">
    <property type="component" value="Unassembled WGS sequence"/>
</dbReference>
<feature type="signal peptide" evidence="9">
    <location>
        <begin position="1"/>
        <end position="19"/>
    </location>
</feature>
<evidence type="ECO:0000313" key="12">
    <source>
        <dbReference type="Proteomes" id="UP001222325"/>
    </source>
</evidence>
<evidence type="ECO:0000256" key="4">
    <source>
        <dbReference type="ARBA" id="ARBA00023277"/>
    </source>
</evidence>
<evidence type="ECO:0000256" key="7">
    <source>
        <dbReference type="RuleBase" id="RU000489"/>
    </source>
</evidence>
<dbReference type="EMBL" id="JARJCN010000037">
    <property type="protein sequence ID" value="KAJ7084565.1"/>
    <property type="molecule type" value="Genomic_DNA"/>
</dbReference>
<dbReference type="InterPro" id="IPR029070">
    <property type="entry name" value="Chitinase_insertion_sf"/>
</dbReference>
<dbReference type="InterPro" id="IPR001223">
    <property type="entry name" value="Glyco_hydro18_cat"/>
</dbReference>
<comment type="caution">
    <text evidence="11">The sequence shown here is derived from an EMBL/GenBank/DDBJ whole genome shotgun (WGS) entry which is preliminary data.</text>
</comment>
<dbReference type="SMART" id="SM00636">
    <property type="entry name" value="Glyco_18"/>
    <property type="match status" value="1"/>
</dbReference>
<dbReference type="PROSITE" id="PS51910">
    <property type="entry name" value="GH18_2"/>
    <property type="match status" value="1"/>
</dbReference>
<evidence type="ECO:0000256" key="9">
    <source>
        <dbReference type="SAM" id="SignalP"/>
    </source>
</evidence>
<dbReference type="GO" id="GO:0006032">
    <property type="term" value="P:chitin catabolic process"/>
    <property type="evidence" value="ECO:0007669"/>
    <property type="project" value="UniProtKB-KW"/>
</dbReference>
<feature type="domain" description="GH18" evidence="10">
    <location>
        <begin position="49"/>
        <end position="434"/>
    </location>
</feature>
<evidence type="ECO:0000256" key="2">
    <source>
        <dbReference type="ARBA" id="ARBA00022801"/>
    </source>
</evidence>
<keyword evidence="12" id="KW-1185">Reference proteome</keyword>
<proteinExistence type="inferred from homology"/>
<evidence type="ECO:0000256" key="3">
    <source>
        <dbReference type="ARBA" id="ARBA00023024"/>
    </source>
</evidence>
<accession>A0AAD6XP48</accession>
<evidence type="ECO:0000256" key="8">
    <source>
        <dbReference type="RuleBase" id="RU004453"/>
    </source>
</evidence>
<protein>
    <submittedName>
        <fullName evidence="11">Chitinase</fullName>
    </submittedName>
</protein>
<keyword evidence="3" id="KW-0146">Chitin degradation</keyword>
<evidence type="ECO:0000256" key="5">
    <source>
        <dbReference type="ARBA" id="ARBA00023295"/>
    </source>
</evidence>
<comment type="catalytic activity">
    <reaction evidence="1">
        <text>Random endo-hydrolysis of N-acetyl-beta-D-glucosaminide (1-&gt;4)-beta-linkages in chitin and chitodextrins.</text>
        <dbReference type="EC" id="3.2.1.14"/>
    </reaction>
</comment>
<dbReference type="GO" id="GO:0008843">
    <property type="term" value="F:endochitinase activity"/>
    <property type="evidence" value="ECO:0007669"/>
    <property type="project" value="UniProtKB-EC"/>
</dbReference>
<keyword evidence="5 7" id="KW-0326">Glycosidase</keyword>
<keyword evidence="9" id="KW-0732">Signal</keyword>
<feature type="chain" id="PRO_5042160729" evidence="9">
    <location>
        <begin position="20"/>
        <end position="437"/>
    </location>
</feature>
<dbReference type="SUPFAM" id="SSF54556">
    <property type="entry name" value="Chitinase insertion domain"/>
    <property type="match status" value="1"/>
</dbReference>
<dbReference type="SUPFAM" id="SSF51445">
    <property type="entry name" value="(Trans)glycosidases"/>
    <property type="match status" value="1"/>
</dbReference>
<dbReference type="Pfam" id="PF00704">
    <property type="entry name" value="Glyco_hydro_18"/>
    <property type="match status" value="1"/>
</dbReference>
<dbReference type="PANTHER" id="PTHR11177">
    <property type="entry name" value="CHITINASE"/>
    <property type="match status" value="1"/>
</dbReference>
<dbReference type="GO" id="GO:0005576">
    <property type="term" value="C:extracellular region"/>
    <property type="evidence" value="ECO:0007669"/>
    <property type="project" value="TreeGrafter"/>
</dbReference>
<sequence length="437" mass="46529">MHRQLSLITCAHLLATALATHQHIHRSPLETSPFDANPRAANATNEVEVIVASAWFPSWSSVPLSELSWEKYTHMVFAFAYVRQVSAGAVADLDTRVTTTNPAAISVEDAQLKEFVAHARNNNVSPLLAIGGWTGSRYFSTAVAEASRTQFVQAVLGLVTKYGLDGIDFDWEYPGQQGIGCNTVADDDSANFLAFLQQLRQENSTLVLTAAVGTNPFVGADKQPMTDVSAFAKVLDQIELMVYDAWGSEKTAGANAPLTDCPSQQSGSVTSAVDAWTAAQFPAEKIVLGLAAYGHSYNVTPAAAIGAGGLNVYPAIGGVRPAGPSDIQGDATPDACGNPPVVSGVFTFAELVSGGFLSADGQAQHNYLYDQCTQTPYVYDGDTHVLVSYDDAKSFAAKGEFIAERNLAGFAIWDVVGDHKDILVDSLYTSMNIQNCD</sequence>
<comment type="similarity">
    <text evidence="8">Belongs to the glycosyl hydrolase 18 family.</text>
</comment>
<dbReference type="InterPro" id="IPR017853">
    <property type="entry name" value="GH"/>
</dbReference>
<dbReference type="InterPro" id="IPR050314">
    <property type="entry name" value="Glycosyl_Hydrlase_18"/>
</dbReference>
<keyword evidence="4" id="KW-0119">Carbohydrate metabolism</keyword>
<reference evidence="11" key="1">
    <citation type="submission" date="2023-03" db="EMBL/GenBank/DDBJ databases">
        <title>Massive genome expansion in bonnet fungi (Mycena s.s.) driven by repeated elements and novel gene families across ecological guilds.</title>
        <authorList>
            <consortium name="Lawrence Berkeley National Laboratory"/>
            <person name="Harder C.B."/>
            <person name="Miyauchi S."/>
            <person name="Viragh M."/>
            <person name="Kuo A."/>
            <person name="Thoen E."/>
            <person name="Andreopoulos B."/>
            <person name="Lu D."/>
            <person name="Skrede I."/>
            <person name="Drula E."/>
            <person name="Henrissat B."/>
            <person name="Morin E."/>
            <person name="Kohler A."/>
            <person name="Barry K."/>
            <person name="LaButti K."/>
            <person name="Morin E."/>
            <person name="Salamov A."/>
            <person name="Lipzen A."/>
            <person name="Mereny Z."/>
            <person name="Hegedus B."/>
            <person name="Baldrian P."/>
            <person name="Stursova M."/>
            <person name="Weitz H."/>
            <person name="Taylor A."/>
            <person name="Grigoriev I.V."/>
            <person name="Nagy L.G."/>
            <person name="Martin F."/>
            <person name="Kauserud H."/>
        </authorList>
    </citation>
    <scope>NUCLEOTIDE SEQUENCE</scope>
    <source>
        <strain evidence="11">CBHHK173m</strain>
    </source>
</reference>
<keyword evidence="6" id="KW-0624">Polysaccharide degradation</keyword>
<dbReference type="Gene3D" id="3.10.50.10">
    <property type="match status" value="1"/>
</dbReference>
<dbReference type="InterPro" id="IPR001579">
    <property type="entry name" value="Glyco_hydro_18_chit_AS"/>
</dbReference>
<evidence type="ECO:0000259" key="10">
    <source>
        <dbReference type="PROSITE" id="PS51910"/>
    </source>
</evidence>
<keyword evidence="2 7" id="KW-0378">Hydrolase</keyword>
<dbReference type="Gene3D" id="3.20.20.80">
    <property type="entry name" value="Glycosidases"/>
    <property type="match status" value="1"/>
</dbReference>
<dbReference type="AlphaFoldDB" id="A0AAD6XP48"/>
<dbReference type="PANTHER" id="PTHR11177:SF317">
    <property type="entry name" value="CHITINASE 12-RELATED"/>
    <property type="match status" value="1"/>
</dbReference>
<dbReference type="InterPro" id="IPR011583">
    <property type="entry name" value="Chitinase_II/V-like_cat"/>
</dbReference>
<evidence type="ECO:0000313" key="11">
    <source>
        <dbReference type="EMBL" id="KAJ7084565.1"/>
    </source>
</evidence>
<dbReference type="GO" id="GO:0008061">
    <property type="term" value="F:chitin binding"/>
    <property type="evidence" value="ECO:0007669"/>
    <property type="project" value="InterPro"/>
</dbReference>
<dbReference type="GO" id="GO:0000272">
    <property type="term" value="P:polysaccharide catabolic process"/>
    <property type="evidence" value="ECO:0007669"/>
    <property type="project" value="UniProtKB-KW"/>
</dbReference>
<name>A0AAD6XP48_9AGAR</name>